<comment type="caution">
    <text evidence="1">The sequence shown here is derived from an EMBL/GenBank/DDBJ whole genome shotgun (WGS) entry which is preliminary data.</text>
</comment>
<sequence length="99" mass="11565">MHSLWYLARFEKIVYFAYGRIATMISSLINCAKLLPSLRLMLFSYEADDIRLGLAVSSTWLYTSPSCWDHFRFDMKRGLGAEIHMQIFVMDFSTRRPTG</sequence>
<organism evidence="1 2">
    <name type="scientific">Araneus ventricosus</name>
    <name type="common">Orbweaver spider</name>
    <name type="synonym">Epeira ventricosa</name>
    <dbReference type="NCBI Taxonomy" id="182803"/>
    <lineage>
        <taxon>Eukaryota</taxon>
        <taxon>Metazoa</taxon>
        <taxon>Ecdysozoa</taxon>
        <taxon>Arthropoda</taxon>
        <taxon>Chelicerata</taxon>
        <taxon>Arachnida</taxon>
        <taxon>Araneae</taxon>
        <taxon>Araneomorphae</taxon>
        <taxon>Entelegynae</taxon>
        <taxon>Araneoidea</taxon>
        <taxon>Araneidae</taxon>
        <taxon>Araneus</taxon>
    </lineage>
</organism>
<protein>
    <submittedName>
        <fullName evidence="1">Uncharacterized protein</fullName>
    </submittedName>
</protein>
<dbReference type="AlphaFoldDB" id="A0A4Y2CLS3"/>
<name>A0A4Y2CLS3_ARAVE</name>
<accession>A0A4Y2CLS3</accession>
<gene>
    <name evidence="1" type="ORF">AVEN_41070_1</name>
</gene>
<reference evidence="1 2" key="1">
    <citation type="journal article" date="2019" name="Sci. Rep.">
        <title>Orb-weaving spider Araneus ventricosus genome elucidates the spidroin gene catalogue.</title>
        <authorList>
            <person name="Kono N."/>
            <person name="Nakamura H."/>
            <person name="Ohtoshi R."/>
            <person name="Moran D.A.P."/>
            <person name="Shinohara A."/>
            <person name="Yoshida Y."/>
            <person name="Fujiwara M."/>
            <person name="Mori M."/>
            <person name="Tomita M."/>
            <person name="Arakawa K."/>
        </authorList>
    </citation>
    <scope>NUCLEOTIDE SEQUENCE [LARGE SCALE GENOMIC DNA]</scope>
</reference>
<evidence type="ECO:0000313" key="2">
    <source>
        <dbReference type="Proteomes" id="UP000499080"/>
    </source>
</evidence>
<keyword evidence="2" id="KW-1185">Reference proteome</keyword>
<dbReference type="Proteomes" id="UP000499080">
    <property type="component" value="Unassembled WGS sequence"/>
</dbReference>
<proteinExistence type="predicted"/>
<dbReference type="EMBL" id="BGPR01000200">
    <property type="protein sequence ID" value="GBM04265.1"/>
    <property type="molecule type" value="Genomic_DNA"/>
</dbReference>
<evidence type="ECO:0000313" key="1">
    <source>
        <dbReference type="EMBL" id="GBM04265.1"/>
    </source>
</evidence>